<dbReference type="Proteomes" id="UP000197098">
    <property type="component" value="Chromosome"/>
</dbReference>
<accession>A0A248KJR0</accession>
<dbReference type="SUPFAM" id="SSF46785">
    <property type="entry name" value="Winged helix' DNA-binding domain"/>
    <property type="match status" value="1"/>
</dbReference>
<reference evidence="1 2" key="1">
    <citation type="submission" date="2017-06" db="EMBL/GenBank/DDBJ databases">
        <title>Origin of plasmid-mediated fosfomycin resistance gene fosA3.</title>
        <authorList>
            <person name="Ito R."/>
            <person name="Pacey M.P."/>
            <person name="Doi Y."/>
        </authorList>
    </citation>
    <scope>NUCLEOTIDE SEQUENCE [LARGE SCALE GENOMIC DNA]</scope>
    <source>
        <strain evidence="1 2">YDC799</strain>
    </source>
</reference>
<dbReference type="AlphaFoldDB" id="A0A248KJR0"/>
<dbReference type="InterPro" id="IPR036390">
    <property type="entry name" value="WH_DNA-bd_sf"/>
</dbReference>
<protein>
    <submittedName>
        <fullName evidence="1">Uncharacterized protein</fullName>
    </submittedName>
</protein>
<evidence type="ECO:0000313" key="2">
    <source>
        <dbReference type="Proteomes" id="UP000197098"/>
    </source>
</evidence>
<name>A0A248KJR0_9ENTR</name>
<evidence type="ECO:0000313" key="1">
    <source>
        <dbReference type="EMBL" id="ASG63918.1"/>
    </source>
</evidence>
<organism evidence="1 2">
    <name type="scientific">Kluyvera genomosp. 3</name>
    <dbReference type="NCBI Taxonomy" id="2774055"/>
    <lineage>
        <taxon>Bacteria</taxon>
        <taxon>Pseudomonadati</taxon>
        <taxon>Pseudomonadota</taxon>
        <taxon>Gammaproteobacteria</taxon>
        <taxon>Enterobacterales</taxon>
        <taxon>Enterobacteriaceae</taxon>
        <taxon>Kluyvera</taxon>
    </lineage>
</organism>
<dbReference type="EMBL" id="CP022114">
    <property type="protein sequence ID" value="ASG63918.1"/>
    <property type="molecule type" value="Genomic_DNA"/>
</dbReference>
<gene>
    <name evidence="1" type="ORF">CEW81_18190</name>
</gene>
<dbReference type="InterPro" id="IPR036388">
    <property type="entry name" value="WH-like_DNA-bd_sf"/>
</dbReference>
<dbReference type="Gene3D" id="1.10.10.10">
    <property type="entry name" value="Winged helix-like DNA-binding domain superfamily/Winged helix DNA-binding domain"/>
    <property type="match status" value="1"/>
</dbReference>
<proteinExistence type="predicted"/>
<sequence>MTVEKYVKNAVLDFLDGAERFTITDIIKATGYREPSVRSVLIRMIDSGIIKKVDIGTDRRMIYEVVSEETLFNVTASEKMDIFDQCRANWQGYKLHKVFGSAGRGC</sequence>